<keyword evidence="2" id="KW-0479">Metal-binding</keyword>
<dbReference type="HOGENOM" id="CLU_774057_0_0_1"/>
<feature type="compositionally biased region" description="Polar residues" evidence="3">
    <location>
        <begin position="260"/>
        <end position="282"/>
    </location>
</feature>
<dbReference type="SMART" id="SM00343">
    <property type="entry name" value="ZnF_C2HC"/>
    <property type="match status" value="2"/>
</dbReference>
<accession>F4SCA2</accession>
<feature type="region of interest" description="Disordered" evidence="3">
    <location>
        <begin position="258"/>
        <end position="282"/>
    </location>
</feature>
<dbReference type="Pfam" id="PF00098">
    <property type="entry name" value="zf-CCHC"/>
    <property type="match status" value="1"/>
</dbReference>
<dbReference type="InParanoid" id="F4SCA2"/>
<evidence type="ECO:0000256" key="2">
    <source>
        <dbReference type="PROSITE-ProRule" id="PRU00047"/>
    </source>
</evidence>
<evidence type="ECO:0000313" key="6">
    <source>
        <dbReference type="Proteomes" id="UP000001072"/>
    </source>
</evidence>
<dbReference type="Gene3D" id="4.10.60.10">
    <property type="entry name" value="Zinc finger, CCHC-type"/>
    <property type="match status" value="1"/>
</dbReference>
<dbReference type="KEGG" id="mlr:MELLADRAFT_84509"/>
<dbReference type="GO" id="GO:0006397">
    <property type="term" value="P:mRNA processing"/>
    <property type="evidence" value="ECO:0007669"/>
    <property type="project" value="UniProtKB-KW"/>
</dbReference>
<dbReference type="Proteomes" id="UP000001072">
    <property type="component" value="Unassembled WGS sequence"/>
</dbReference>
<keyword evidence="2" id="KW-0863">Zinc-finger</keyword>
<dbReference type="AlphaFoldDB" id="F4SCA2"/>
<dbReference type="GO" id="GO:0003676">
    <property type="term" value="F:nucleic acid binding"/>
    <property type="evidence" value="ECO:0007669"/>
    <property type="project" value="InterPro"/>
</dbReference>
<keyword evidence="2" id="KW-0862">Zinc</keyword>
<dbReference type="GO" id="GO:0008270">
    <property type="term" value="F:zinc ion binding"/>
    <property type="evidence" value="ECO:0007669"/>
    <property type="project" value="UniProtKB-KW"/>
</dbReference>
<protein>
    <recommendedName>
        <fullName evidence="4">CCHC-type domain-containing protein</fullName>
    </recommendedName>
</protein>
<dbReference type="OrthoDB" id="10468776at2759"/>
<dbReference type="InterPro" id="IPR036875">
    <property type="entry name" value="Znf_CCHC_sf"/>
</dbReference>
<dbReference type="VEuPathDB" id="FungiDB:MELLADRAFT_84509"/>
<gene>
    <name evidence="5" type="ORF">MELLADRAFT_84509</name>
</gene>
<dbReference type="PROSITE" id="PS50158">
    <property type="entry name" value="ZF_CCHC"/>
    <property type="match status" value="1"/>
</dbReference>
<dbReference type="SUPFAM" id="SSF57756">
    <property type="entry name" value="Retrovirus zinc finger-like domains"/>
    <property type="match status" value="1"/>
</dbReference>
<evidence type="ECO:0000259" key="4">
    <source>
        <dbReference type="PROSITE" id="PS50158"/>
    </source>
</evidence>
<feature type="domain" description="CCHC-type" evidence="4">
    <location>
        <begin position="317"/>
        <end position="332"/>
    </location>
</feature>
<dbReference type="GeneID" id="18933498"/>
<reference evidence="6" key="1">
    <citation type="journal article" date="2011" name="Proc. Natl. Acad. Sci. U.S.A.">
        <title>Obligate biotrophy features unraveled by the genomic analysis of rust fungi.</title>
        <authorList>
            <person name="Duplessis S."/>
            <person name="Cuomo C.A."/>
            <person name="Lin Y.-C."/>
            <person name="Aerts A."/>
            <person name="Tisserant E."/>
            <person name="Veneault-Fourrey C."/>
            <person name="Joly D.L."/>
            <person name="Hacquard S."/>
            <person name="Amselem J."/>
            <person name="Cantarel B.L."/>
            <person name="Chiu R."/>
            <person name="Coutinho P.M."/>
            <person name="Feau N."/>
            <person name="Field M."/>
            <person name="Frey P."/>
            <person name="Gelhaye E."/>
            <person name="Goldberg J."/>
            <person name="Grabherr M.G."/>
            <person name="Kodira C.D."/>
            <person name="Kohler A."/>
            <person name="Kuees U."/>
            <person name="Lindquist E.A."/>
            <person name="Lucas S.M."/>
            <person name="Mago R."/>
            <person name="Mauceli E."/>
            <person name="Morin E."/>
            <person name="Murat C."/>
            <person name="Pangilinan J.L."/>
            <person name="Park R."/>
            <person name="Pearson M."/>
            <person name="Quesneville H."/>
            <person name="Rouhier N."/>
            <person name="Sakthikumar S."/>
            <person name="Salamov A.A."/>
            <person name="Schmutz J."/>
            <person name="Selles B."/>
            <person name="Shapiro H."/>
            <person name="Tanguay P."/>
            <person name="Tuskan G.A."/>
            <person name="Henrissat B."/>
            <person name="Van de Peer Y."/>
            <person name="Rouze P."/>
            <person name="Ellis J.G."/>
            <person name="Dodds P.N."/>
            <person name="Schein J.E."/>
            <person name="Zhong S."/>
            <person name="Hamelin R.C."/>
            <person name="Grigoriev I.V."/>
            <person name="Szabo L.J."/>
            <person name="Martin F."/>
        </authorList>
    </citation>
    <scope>NUCLEOTIDE SEQUENCE [LARGE SCALE GENOMIC DNA]</scope>
    <source>
        <strain evidence="6">98AG31 / pathotype 3-4-7</strain>
    </source>
</reference>
<organism evidence="6">
    <name type="scientific">Melampsora larici-populina (strain 98AG31 / pathotype 3-4-7)</name>
    <name type="common">Poplar leaf rust fungus</name>
    <dbReference type="NCBI Taxonomy" id="747676"/>
    <lineage>
        <taxon>Eukaryota</taxon>
        <taxon>Fungi</taxon>
        <taxon>Dikarya</taxon>
        <taxon>Basidiomycota</taxon>
        <taxon>Pucciniomycotina</taxon>
        <taxon>Pucciniomycetes</taxon>
        <taxon>Pucciniales</taxon>
        <taxon>Melampsoraceae</taxon>
        <taxon>Melampsora</taxon>
    </lineage>
</organism>
<dbReference type="RefSeq" id="XP_007419005.1">
    <property type="nucleotide sequence ID" value="XM_007418943.1"/>
</dbReference>
<dbReference type="InterPro" id="IPR001878">
    <property type="entry name" value="Znf_CCHC"/>
</dbReference>
<keyword evidence="1" id="KW-0507">mRNA processing</keyword>
<proteinExistence type="predicted"/>
<keyword evidence="6" id="KW-1185">Reference proteome</keyword>
<dbReference type="EMBL" id="GL883203">
    <property type="protein sequence ID" value="EGF97728.1"/>
    <property type="molecule type" value="Genomic_DNA"/>
</dbReference>
<evidence type="ECO:0000313" key="5">
    <source>
        <dbReference type="EMBL" id="EGF97728.1"/>
    </source>
</evidence>
<evidence type="ECO:0000256" key="1">
    <source>
        <dbReference type="ARBA" id="ARBA00022664"/>
    </source>
</evidence>
<name>F4SCA2_MELLP</name>
<evidence type="ECO:0000256" key="3">
    <source>
        <dbReference type="SAM" id="MobiDB-lite"/>
    </source>
</evidence>
<sequence>MIFTHLANKRNHLDIFPIWTYPTYYILYFYRFPFYQITRPSPFMSQMIVDWKSTAFLTSMPKMVREACDRLKEDGSNYPDWEFRIVRLIETTTGNVGYFDEDDQVRSDPRGDLIIRAMIEHSAKTKLAREIAQCNSAQSAMATIRSLFFFPSRHLKLWTELFQIKHFEKGDIDKYLHEIKKKIDELDEARFPWTKDSFLGIAYQLGVQSSSPDVGITLDARLRAQPNKAICAKEVEDNIRLQAKHKLILPEIGSLRLDQPTMSTSTPPRPGTTASTFHTTPPSVSKSHYLYNNYPCWICGMRGHWSPTCSNRDPFGCYYCGEVGHYVPECPSKLSGRPPPGTQRQD</sequence>